<organism evidence="1">
    <name type="scientific">marine metagenome</name>
    <dbReference type="NCBI Taxonomy" id="408172"/>
    <lineage>
        <taxon>unclassified sequences</taxon>
        <taxon>metagenomes</taxon>
        <taxon>ecological metagenomes</taxon>
    </lineage>
</organism>
<evidence type="ECO:0000313" key="1">
    <source>
        <dbReference type="EMBL" id="SVA07847.1"/>
    </source>
</evidence>
<reference evidence="1" key="1">
    <citation type="submission" date="2018-05" db="EMBL/GenBank/DDBJ databases">
        <authorList>
            <person name="Lanie J.A."/>
            <person name="Ng W.-L."/>
            <person name="Kazmierczak K.M."/>
            <person name="Andrzejewski T.M."/>
            <person name="Davidsen T.M."/>
            <person name="Wayne K.J."/>
            <person name="Tettelin H."/>
            <person name="Glass J.I."/>
            <person name="Rusch D."/>
            <person name="Podicherti R."/>
            <person name="Tsui H.-C.T."/>
            <person name="Winkler M.E."/>
        </authorList>
    </citation>
    <scope>NUCLEOTIDE SEQUENCE</scope>
</reference>
<dbReference type="PIRSF" id="PIRSF031679">
    <property type="entry name" value="Mtase_Alr7345_prd"/>
    <property type="match status" value="1"/>
</dbReference>
<sequence>MKSNMIKAVIACVTFSFLPISIAQAGDYDDLIKAAVNNPARAETNSSRDAARKPGEVIKFMGVKPGMTVLDMVSNGGFYAEILAGVVGNEGRVIAHTFARNGMNPDFAYAKTIRDSEHMVNVVPIYADFDALDIKENTLDRIFIVQNYHDLYFDRVGYGVDDVQSVLVMLRKGLKPGGIMAVIDHDANKGAPSSTGTTLHRISSDIVKSDMAKAGFELDGNLDILLNDTDDKTKGVFDPAVRGKTSRFILRFKNPE</sequence>
<name>A0A381SZJ4_9ZZZZ</name>
<accession>A0A381SZJ4</accession>
<gene>
    <name evidence="1" type="ORF">METZ01_LOCUS60701</name>
</gene>
<proteinExistence type="predicted"/>
<evidence type="ECO:0008006" key="2">
    <source>
        <dbReference type="Google" id="ProtNLM"/>
    </source>
</evidence>
<dbReference type="SUPFAM" id="SSF53335">
    <property type="entry name" value="S-adenosyl-L-methionine-dependent methyltransferases"/>
    <property type="match status" value="1"/>
</dbReference>
<protein>
    <recommendedName>
        <fullName evidence="2">Methyltransferase type 11 domain-containing protein</fullName>
    </recommendedName>
</protein>
<dbReference type="InterPro" id="IPR016980">
    <property type="entry name" value="S-AdoMet-dep_MeTrfase_Alr7345"/>
</dbReference>
<dbReference type="EMBL" id="UINC01003615">
    <property type="protein sequence ID" value="SVA07847.1"/>
    <property type="molecule type" value="Genomic_DNA"/>
</dbReference>
<dbReference type="InterPro" id="IPR029063">
    <property type="entry name" value="SAM-dependent_MTases_sf"/>
</dbReference>
<dbReference type="AlphaFoldDB" id="A0A381SZJ4"/>
<dbReference type="Gene3D" id="3.40.50.150">
    <property type="entry name" value="Vaccinia Virus protein VP39"/>
    <property type="match status" value="1"/>
</dbReference>
<dbReference type="Pfam" id="PF01209">
    <property type="entry name" value="Ubie_methyltran"/>
    <property type="match status" value="1"/>
</dbReference>